<protein>
    <recommendedName>
        <fullName evidence="2">PepSY domain-containing protein</fullName>
    </recommendedName>
</protein>
<proteinExistence type="predicted"/>
<geneLocation type="plasmid" evidence="1">
    <name>pC6.5d</name>
</geneLocation>
<gene>
    <name evidence="1" type="ORF">pC6.5d_686</name>
</gene>
<evidence type="ECO:0000313" key="1">
    <source>
        <dbReference type="EMBL" id="QCL10579.1"/>
    </source>
</evidence>
<reference evidence="1" key="1">
    <citation type="submission" date="2018-12" db="EMBL/GenBank/DDBJ databases">
        <title>Three Rhizobium rhizogenes strains isolated from the same crown gall tumor carry diverse plasmids.</title>
        <authorList>
            <person name="Pulawska J."/>
            <person name="Kuzmanovic N."/>
        </authorList>
    </citation>
    <scope>NUCLEOTIDE SEQUENCE</scope>
    <source>
        <strain evidence="1">C6.5</strain>
        <plasmid evidence="1">pC6.5d</plasmid>
    </source>
</reference>
<accession>A0A7S4ZV24</accession>
<dbReference type="AlphaFoldDB" id="A0A7S4ZV24"/>
<dbReference type="RefSeq" id="WP_200991947.1">
    <property type="nucleotide sequence ID" value="NZ_MK318989.1"/>
</dbReference>
<evidence type="ECO:0008006" key="2">
    <source>
        <dbReference type="Google" id="ProtNLM"/>
    </source>
</evidence>
<organism evidence="1">
    <name type="scientific">Rhizobium rhizogenes</name>
    <name type="common">Agrobacterium rhizogenes</name>
    <dbReference type="NCBI Taxonomy" id="359"/>
    <lineage>
        <taxon>Bacteria</taxon>
        <taxon>Pseudomonadati</taxon>
        <taxon>Pseudomonadota</taxon>
        <taxon>Alphaproteobacteria</taxon>
        <taxon>Hyphomicrobiales</taxon>
        <taxon>Rhizobiaceae</taxon>
        <taxon>Rhizobium/Agrobacterium group</taxon>
        <taxon>Rhizobium</taxon>
    </lineage>
</organism>
<dbReference type="EMBL" id="MK318989">
    <property type="protein sequence ID" value="QCL10579.1"/>
    <property type="molecule type" value="Genomic_DNA"/>
</dbReference>
<name>A0A7S4ZV24_RHIRH</name>
<keyword evidence="1" id="KW-0614">Plasmid</keyword>
<sequence length="89" mass="9580">MISAVALGIALAGAVPSEHPGLTLVAERASDCSDVVERVLLKTKGRLLSIRPHDDRCTVTVLVPRDGGRPEKIVVRVQYADGDLHQIKE</sequence>